<feature type="transmembrane region" description="Helical" evidence="1">
    <location>
        <begin position="6"/>
        <end position="25"/>
    </location>
</feature>
<reference evidence="2" key="1">
    <citation type="submission" date="2020-03" db="EMBL/GenBank/DDBJ databases">
        <title>The deep terrestrial virosphere.</title>
        <authorList>
            <person name="Holmfeldt K."/>
            <person name="Nilsson E."/>
            <person name="Simone D."/>
            <person name="Lopez-Fernandez M."/>
            <person name="Wu X."/>
            <person name="de Brujin I."/>
            <person name="Lundin D."/>
            <person name="Andersson A."/>
            <person name="Bertilsson S."/>
            <person name="Dopson M."/>
        </authorList>
    </citation>
    <scope>NUCLEOTIDE SEQUENCE</scope>
    <source>
        <strain evidence="2">TM448B02595</strain>
    </source>
</reference>
<keyword evidence="1" id="KW-1133">Transmembrane helix</keyword>
<keyword evidence="1" id="KW-0472">Membrane</keyword>
<evidence type="ECO:0008006" key="3">
    <source>
        <dbReference type="Google" id="ProtNLM"/>
    </source>
</evidence>
<dbReference type="AlphaFoldDB" id="A0A6M3XWN8"/>
<protein>
    <recommendedName>
        <fullName evidence="3">Holin</fullName>
    </recommendedName>
</protein>
<keyword evidence="1" id="KW-0812">Transmembrane</keyword>
<organism evidence="2">
    <name type="scientific">viral metagenome</name>
    <dbReference type="NCBI Taxonomy" id="1070528"/>
    <lineage>
        <taxon>unclassified sequences</taxon>
        <taxon>metagenomes</taxon>
        <taxon>organismal metagenomes</taxon>
    </lineage>
</organism>
<dbReference type="EMBL" id="MT144929">
    <property type="protein sequence ID" value="QJI01518.1"/>
    <property type="molecule type" value="Genomic_DNA"/>
</dbReference>
<accession>A0A6M3XWN8</accession>
<sequence>MGNVIMVIATAVMAIFSSLSWYLAWQLKKEGVARDIEIRELIIKLSASVVASGKAATDPKMASRLFLEHETTLRAAIAESKYPLPKPRE</sequence>
<evidence type="ECO:0000313" key="2">
    <source>
        <dbReference type="EMBL" id="QJI01518.1"/>
    </source>
</evidence>
<proteinExistence type="predicted"/>
<evidence type="ECO:0000256" key="1">
    <source>
        <dbReference type="SAM" id="Phobius"/>
    </source>
</evidence>
<name>A0A6M3XWN8_9ZZZZ</name>
<gene>
    <name evidence="2" type="ORF">TM448B02595_0011</name>
</gene>